<protein>
    <recommendedName>
        <fullName evidence="1">Aminoglycoside phosphotransferase domain-containing protein</fullName>
    </recommendedName>
</protein>
<proteinExistence type="predicted"/>
<sequence>MHEPPRELRTEQVLEHVRSLWDPRVDTVEHLPIGFGAWHWRAEVGGEARWFVTLDPPWWHTGDSLEATYAAAASLATALPTVHACVPSAQGRFTSAVGRGRLSLTPWVAGGRPASIDAEAVQAVLDLHASPAPEGILTWEPTVQADLLDELDAWTSEGWTAGPLGEAARSAVRAGTSDIGRGLAAYLDLAGGLDPSTYVPTHGEPGLHNLMRTDDGRLLLLDWETLRLAPRERDLLAGYADLVPHHPDLLDLVRLDWQLGEVRSYADWLRGPHDDDADTRTALGGLREELAGLATAR</sequence>
<dbReference type="InterPro" id="IPR011009">
    <property type="entry name" value="Kinase-like_dom_sf"/>
</dbReference>
<dbReference type="KEGG" id="serj:SGUI_3144"/>
<dbReference type="EMBL" id="CP014989">
    <property type="protein sequence ID" value="ANS80540.1"/>
    <property type="molecule type" value="Genomic_DNA"/>
</dbReference>
<gene>
    <name evidence="2" type="ORF">SGUI_3144</name>
</gene>
<accession>A0A1B1NGJ8</accession>
<dbReference type="Proteomes" id="UP000092482">
    <property type="component" value="Chromosome"/>
</dbReference>
<evidence type="ECO:0000313" key="3">
    <source>
        <dbReference type="Proteomes" id="UP000092482"/>
    </source>
</evidence>
<evidence type="ECO:0000313" key="2">
    <source>
        <dbReference type="EMBL" id="ANS80540.1"/>
    </source>
</evidence>
<dbReference type="Gene3D" id="1.10.510.10">
    <property type="entry name" value="Transferase(Phosphotransferase) domain 1"/>
    <property type="match status" value="1"/>
</dbReference>
<dbReference type="SUPFAM" id="SSF56112">
    <property type="entry name" value="Protein kinase-like (PK-like)"/>
    <property type="match status" value="1"/>
</dbReference>
<reference evidence="2 3" key="1">
    <citation type="submission" date="2016-03" db="EMBL/GenBank/DDBJ databases">
        <title>Shallow-sea hydrothermal system.</title>
        <authorList>
            <person name="Tang K."/>
        </authorList>
    </citation>
    <scope>NUCLEOTIDE SEQUENCE [LARGE SCALE GENOMIC DNA]</scope>
    <source>
        <strain evidence="2 3">JLT9</strain>
    </source>
</reference>
<dbReference type="STRING" id="1758689.SGUI_3144"/>
<keyword evidence="3" id="KW-1185">Reference proteome</keyword>
<dbReference type="OrthoDB" id="115252at2"/>
<organism evidence="2 3">
    <name type="scientific">Serinicoccus hydrothermalis</name>
    <dbReference type="NCBI Taxonomy" id="1758689"/>
    <lineage>
        <taxon>Bacteria</taxon>
        <taxon>Bacillati</taxon>
        <taxon>Actinomycetota</taxon>
        <taxon>Actinomycetes</taxon>
        <taxon>Micrococcales</taxon>
        <taxon>Ornithinimicrobiaceae</taxon>
        <taxon>Serinicoccus</taxon>
    </lineage>
</organism>
<name>A0A1B1NGJ8_9MICO</name>
<dbReference type="AlphaFoldDB" id="A0A1B1NGJ8"/>
<evidence type="ECO:0000259" key="1">
    <source>
        <dbReference type="Pfam" id="PF01636"/>
    </source>
</evidence>
<dbReference type="InterPro" id="IPR002575">
    <property type="entry name" value="Aminoglycoside_PTrfase"/>
</dbReference>
<feature type="domain" description="Aminoglycoside phosphotransferase" evidence="1">
    <location>
        <begin position="40"/>
        <end position="255"/>
    </location>
</feature>
<dbReference type="Pfam" id="PF01636">
    <property type="entry name" value="APH"/>
    <property type="match status" value="1"/>
</dbReference>
<dbReference type="RefSeq" id="WP_066641944.1">
    <property type="nucleotide sequence ID" value="NZ_CP014989.1"/>
</dbReference>